<keyword evidence="1" id="KW-0472">Membrane</keyword>
<dbReference type="EMBL" id="DOOG01000007">
    <property type="protein sequence ID" value="HBU96359.1"/>
    <property type="molecule type" value="Genomic_DNA"/>
</dbReference>
<gene>
    <name evidence="3" type="ORF">DEF21_00460</name>
</gene>
<evidence type="ECO:0000313" key="4">
    <source>
        <dbReference type="Proteomes" id="UP000264753"/>
    </source>
</evidence>
<proteinExistence type="predicted"/>
<protein>
    <recommendedName>
        <fullName evidence="2">YdbS-like PH domain-containing protein</fullName>
    </recommendedName>
</protein>
<organism evidence="3 4">
    <name type="scientific">Thalassospira lucentensis</name>
    <dbReference type="NCBI Taxonomy" id="168935"/>
    <lineage>
        <taxon>Bacteria</taxon>
        <taxon>Pseudomonadati</taxon>
        <taxon>Pseudomonadota</taxon>
        <taxon>Alphaproteobacteria</taxon>
        <taxon>Rhodospirillales</taxon>
        <taxon>Thalassospiraceae</taxon>
        <taxon>Thalassospira</taxon>
    </lineage>
</organism>
<accession>A0A358HMF6</accession>
<name>A0A358HMF6_9PROT</name>
<evidence type="ECO:0000313" key="3">
    <source>
        <dbReference type="EMBL" id="HBU96359.1"/>
    </source>
</evidence>
<keyword evidence="1" id="KW-1133">Transmembrane helix</keyword>
<evidence type="ECO:0000256" key="1">
    <source>
        <dbReference type="SAM" id="Phobius"/>
    </source>
</evidence>
<feature type="non-terminal residue" evidence="3">
    <location>
        <position position="1"/>
    </location>
</feature>
<comment type="caution">
    <text evidence="3">The sequence shown here is derived from an EMBL/GenBank/DDBJ whole genome shotgun (WGS) entry which is preliminary data.</text>
</comment>
<feature type="domain" description="YdbS-like PH" evidence="2">
    <location>
        <begin position="175"/>
        <end position="243"/>
    </location>
</feature>
<evidence type="ECO:0000259" key="2">
    <source>
        <dbReference type="Pfam" id="PF03703"/>
    </source>
</evidence>
<dbReference type="Proteomes" id="UP000264753">
    <property type="component" value="Unassembled WGS sequence"/>
</dbReference>
<keyword evidence="1" id="KW-0812">Transmembrane</keyword>
<sequence>KQIAQWLAIFPTRRMLISTHRNLDIAAPMASPRNTPQNKTTGKPFKGIRRHLQDGEVVIMDLPISGVSVLVPGAIKIIWISVLIYASYHWRAIYDFLMPQFRNLLTGPEAFAALDQVWEEYEFVFSIALFGVIIAAISIVWKILRRALGISTQAAKDSILLPLTAIRDLFFFERVITNNRIVTRSGVLRKDQDDRGFESIKSTRISKSVVGNIFDYGNLHITDRLGHSFTLRQVSKPEDVAKKLSDYFGRVRPNHNTGDPIDITHRGHDQAIATNSQDSIEHLDR</sequence>
<dbReference type="RefSeq" id="WP_276650674.1">
    <property type="nucleotide sequence ID" value="NZ_DOOG01000007.1"/>
</dbReference>
<reference evidence="3 4" key="1">
    <citation type="journal article" date="2018" name="Nat. Biotechnol.">
        <title>A standardized bacterial taxonomy based on genome phylogeny substantially revises the tree of life.</title>
        <authorList>
            <person name="Parks D.H."/>
            <person name="Chuvochina M."/>
            <person name="Waite D.W."/>
            <person name="Rinke C."/>
            <person name="Skarshewski A."/>
            <person name="Chaumeil P.A."/>
            <person name="Hugenholtz P."/>
        </authorList>
    </citation>
    <scope>NUCLEOTIDE SEQUENCE [LARGE SCALE GENOMIC DNA]</scope>
    <source>
        <strain evidence="3">UBA8707</strain>
    </source>
</reference>
<dbReference type="AlphaFoldDB" id="A0A358HMF6"/>
<feature type="transmembrane region" description="Helical" evidence="1">
    <location>
        <begin position="123"/>
        <end position="144"/>
    </location>
</feature>
<feature type="transmembrane region" description="Helical" evidence="1">
    <location>
        <begin position="69"/>
        <end position="88"/>
    </location>
</feature>
<dbReference type="InterPro" id="IPR005182">
    <property type="entry name" value="YdbS-like_PH"/>
</dbReference>
<dbReference type="Pfam" id="PF03703">
    <property type="entry name" value="bPH_2"/>
    <property type="match status" value="1"/>
</dbReference>